<evidence type="ECO:0000313" key="4">
    <source>
        <dbReference type="Proteomes" id="UP001075354"/>
    </source>
</evidence>
<proteinExistence type="predicted"/>
<keyword evidence="2" id="KW-0732">Signal</keyword>
<dbReference type="AlphaFoldDB" id="A0AAV7XR66"/>
<sequence length="184" mass="18787">MKTGVTVTAAALACALLLSSTAAVRAAPAPEDTTPAVATTAPPAAPGAPATSASPVGAFGLPFEHLFHEAPDRLKSLGDSFRKDADALRERIQGGFAKVIQAPAGLVKVSASVVSSGMRPFLLLEMQRERERERERGGGGGGRGTARVVVVGSPGRGWGRLSGAACRHGRARPRRPAHLPGGAV</sequence>
<accession>A0AAV7XR66</accession>
<feature type="region of interest" description="Disordered" evidence="1">
    <location>
        <begin position="161"/>
        <end position="184"/>
    </location>
</feature>
<evidence type="ECO:0000256" key="2">
    <source>
        <dbReference type="SAM" id="SignalP"/>
    </source>
</evidence>
<organism evidence="3 4">
    <name type="scientific">Megalurothrips usitatus</name>
    <name type="common">bean blossom thrips</name>
    <dbReference type="NCBI Taxonomy" id="439358"/>
    <lineage>
        <taxon>Eukaryota</taxon>
        <taxon>Metazoa</taxon>
        <taxon>Ecdysozoa</taxon>
        <taxon>Arthropoda</taxon>
        <taxon>Hexapoda</taxon>
        <taxon>Insecta</taxon>
        <taxon>Pterygota</taxon>
        <taxon>Neoptera</taxon>
        <taxon>Paraneoptera</taxon>
        <taxon>Thysanoptera</taxon>
        <taxon>Terebrantia</taxon>
        <taxon>Thripoidea</taxon>
        <taxon>Thripidae</taxon>
        <taxon>Megalurothrips</taxon>
    </lineage>
</organism>
<gene>
    <name evidence="3" type="ORF">ONE63_007763</name>
</gene>
<feature type="region of interest" description="Disordered" evidence="1">
    <location>
        <begin position="129"/>
        <end position="149"/>
    </location>
</feature>
<comment type="caution">
    <text evidence="3">The sequence shown here is derived from an EMBL/GenBank/DDBJ whole genome shotgun (WGS) entry which is preliminary data.</text>
</comment>
<dbReference type="Proteomes" id="UP001075354">
    <property type="component" value="Chromosome 5"/>
</dbReference>
<reference evidence="3" key="1">
    <citation type="submission" date="2022-12" db="EMBL/GenBank/DDBJ databases">
        <title>Chromosome-level genome assembly of the bean flower thrips Megalurothrips usitatus.</title>
        <authorList>
            <person name="Ma L."/>
            <person name="Liu Q."/>
            <person name="Li H."/>
            <person name="Cai W."/>
        </authorList>
    </citation>
    <scope>NUCLEOTIDE SEQUENCE</scope>
    <source>
        <strain evidence="3">Cailab_2022a</strain>
    </source>
</reference>
<feature type="compositionally biased region" description="Basic residues" evidence="1">
    <location>
        <begin position="167"/>
        <end position="177"/>
    </location>
</feature>
<feature type="region of interest" description="Disordered" evidence="1">
    <location>
        <begin position="33"/>
        <end position="53"/>
    </location>
</feature>
<evidence type="ECO:0000256" key="1">
    <source>
        <dbReference type="SAM" id="MobiDB-lite"/>
    </source>
</evidence>
<keyword evidence="4" id="KW-1185">Reference proteome</keyword>
<feature type="chain" id="PRO_5043406570" evidence="2">
    <location>
        <begin position="27"/>
        <end position="184"/>
    </location>
</feature>
<name>A0AAV7XR66_9NEOP</name>
<dbReference type="EMBL" id="JAPTSV010000005">
    <property type="protein sequence ID" value="KAJ1527817.1"/>
    <property type="molecule type" value="Genomic_DNA"/>
</dbReference>
<feature type="signal peptide" evidence="2">
    <location>
        <begin position="1"/>
        <end position="26"/>
    </location>
</feature>
<evidence type="ECO:0000313" key="3">
    <source>
        <dbReference type="EMBL" id="KAJ1527817.1"/>
    </source>
</evidence>
<protein>
    <submittedName>
        <fullName evidence="3">Uncharacterized protein</fullName>
    </submittedName>
</protein>